<feature type="domain" description="Type II secretion system protein GspF" evidence="7">
    <location>
        <begin position="160"/>
        <end position="285"/>
    </location>
</feature>
<feature type="transmembrane region" description="Helical" evidence="6">
    <location>
        <begin position="95"/>
        <end position="116"/>
    </location>
</feature>
<gene>
    <name evidence="8" type="ORF">BN112_1417</name>
</gene>
<keyword evidence="3 6" id="KW-0812">Transmembrane</keyword>
<dbReference type="PANTHER" id="PTHR35007:SF2">
    <property type="entry name" value="PILUS ASSEMBLE PROTEIN"/>
    <property type="match status" value="1"/>
</dbReference>
<keyword evidence="5 6" id="KW-0472">Membrane</keyword>
<evidence type="ECO:0000256" key="1">
    <source>
        <dbReference type="ARBA" id="ARBA00004651"/>
    </source>
</evidence>
<organism evidence="8 9">
    <name type="scientific">Bordetella bronchiseptica 253</name>
    <dbReference type="NCBI Taxonomy" id="568707"/>
    <lineage>
        <taxon>Bacteria</taxon>
        <taxon>Pseudomonadati</taxon>
        <taxon>Pseudomonadota</taxon>
        <taxon>Betaproteobacteria</taxon>
        <taxon>Burkholderiales</taxon>
        <taxon>Alcaligenaceae</taxon>
        <taxon>Bordetella</taxon>
    </lineage>
</organism>
<dbReference type="InterPro" id="IPR018076">
    <property type="entry name" value="T2SS_GspF_dom"/>
</dbReference>
<dbReference type="Proteomes" id="UP000007564">
    <property type="component" value="Chromosome"/>
</dbReference>
<evidence type="ECO:0000256" key="2">
    <source>
        <dbReference type="ARBA" id="ARBA00022475"/>
    </source>
</evidence>
<keyword evidence="4 6" id="KW-1133">Transmembrane helix</keyword>
<evidence type="ECO:0000313" key="9">
    <source>
        <dbReference type="Proteomes" id="UP000007564"/>
    </source>
</evidence>
<proteinExistence type="predicted"/>
<feature type="transmembrane region" description="Helical" evidence="6">
    <location>
        <begin position="122"/>
        <end position="141"/>
    </location>
</feature>
<evidence type="ECO:0000256" key="6">
    <source>
        <dbReference type="SAM" id="Phobius"/>
    </source>
</evidence>
<dbReference type="OrthoDB" id="9810662at2"/>
<evidence type="ECO:0000256" key="4">
    <source>
        <dbReference type="ARBA" id="ARBA00022989"/>
    </source>
</evidence>
<evidence type="ECO:0000313" key="8">
    <source>
        <dbReference type="EMBL" id="CCJ53334.1"/>
    </source>
</evidence>
<feature type="transmembrane region" description="Helical" evidence="6">
    <location>
        <begin position="270"/>
        <end position="294"/>
    </location>
</feature>
<dbReference type="EMBL" id="HE965806">
    <property type="protein sequence ID" value="CCJ53334.1"/>
    <property type="molecule type" value="Genomic_DNA"/>
</dbReference>
<evidence type="ECO:0000256" key="5">
    <source>
        <dbReference type="ARBA" id="ARBA00023136"/>
    </source>
</evidence>
<keyword evidence="2" id="KW-1003">Cell membrane</keyword>
<dbReference type="PANTHER" id="PTHR35007">
    <property type="entry name" value="INTEGRAL MEMBRANE PROTEIN-RELATED"/>
    <property type="match status" value="1"/>
</dbReference>
<dbReference type="GO" id="GO:0005886">
    <property type="term" value="C:plasma membrane"/>
    <property type="evidence" value="ECO:0007669"/>
    <property type="project" value="UniProtKB-SubCell"/>
</dbReference>
<reference evidence="8 9" key="1">
    <citation type="journal article" date="2012" name="BMC Genomics">
        <title>Comparative genomics of the classical Bordetella subspecies: the evolution and exchange of virulence-associated diversity amongst closely related pathogens.</title>
        <authorList>
            <person name="Park J."/>
            <person name="Zhang Y."/>
            <person name="Buboltz A.M."/>
            <person name="Zhang X."/>
            <person name="Schuster S.C."/>
            <person name="Ahuja U."/>
            <person name="Liu M."/>
            <person name="Miller J.F."/>
            <person name="Sebaihia M."/>
            <person name="Bentley S.D."/>
            <person name="Parkhill J."/>
            <person name="Harvill E.T."/>
        </authorList>
    </citation>
    <scope>NUCLEOTIDE SEQUENCE [LARGE SCALE GENOMIC DNA]</scope>
    <source>
        <strain evidence="8 9">253</strain>
    </source>
</reference>
<dbReference type="AlphaFoldDB" id="A0A0C6P103"/>
<dbReference type="HOGENOM" id="CLU_056917_4_1_4"/>
<accession>A0A0C6P103</accession>
<dbReference type="RefSeq" id="WP_015064052.1">
    <property type="nucleotide sequence ID" value="NC_019382.1"/>
</dbReference>
<dbReference type="Pfam" id="PF00482">
    <property type="entry name" value="T2SSF"/>
    <property type="match status" value="1"/>
</dbReference>
<dbReference type="KEGG" id="bbh:BN112_1417"/>
<evidence type="ECO:0000256" key="3">
    <source>
        <dbReference type="ARBA" id="ARBA00022692"/>
    </source>
</evidence>
<evidence type="ECO:0000259" key="7">
    <source>
        <dbReference type="Pfam" id="PF00482"/>
    </source>
</evidence>
<comment type="subcellular location">
    <subcellularLocation>
        <location evidence="1">Cell membrane</location>
        <topology evidence="1">Multi-pass membrane protein</topology>
    </subcellularLocation>
</comment>
<name>A0A0C6P103_BORBO</name>
<sequence length="298" mass="32204">MWLWLAASVAGVAAGWACLALLRGWCGAGWAAACGPEPAPGPPAWRLPRIWRCCRPWLGPLLPWCDRLLSWRMRAVIERAIVRAGCDGLVRPCEVAALSLWMAWLGGVVAVTAASLADGWRAWLPLAPAACAAGAWPALWLRRCAARRRQRIARELPFILDLMTLCAEAGLGMHGALQQAASHGPPGPLRELLVQALCDMRAGMPRRQAMQALAARADSPPVRAWVGALAHADAQGMSLGPMLRGLATRYRAERHQRAERLAMEAPVKMLLPLIACIFPCTFIVLAFPIGYALLQGGL</sequence>
<protein>
    <submittedName>
        <fullName evidence="8">Putative membrane protein</fullName>
    </submittedName>
</protein>